<dbReference type="InterPro" id="IPR046357">
    <property type="entry name" value="PPIase_dom_sf"/>
</dbReference>
<evidence type="ECO:0000256" key="3">
    <source>
        <dbReference type="ARBA" id="ARBA00022737"/>
    </source>
</evidence>
<comment type="caution">
    <text evidence="11">The sequence shown here is derived from an EMBL/GenBank/DDBJ whole genome shotgun (WGS) entry which is preliminary data.</text>
</comment>
<reference evidence="11" key="2">
    <citation type="submission" date="2023-06" db="EMBL/GenBank/DDBJ databases">
        <authorList>
            <person name="Ma L."/>
            <person name="Liu K.-W."/>
            <person name="Li Z."/>
            <person name="Hsiao Y.-Y."/>
            <person name="Qi Y."/>
            <person name="Fu T."/>
            <person name="Tang G."/>
            <person name="Zhang D."/>
            <person name="Sun W.-H."/>
            <person name="Liu D.-K."/>
            <person name="Li Y."/>
            <person name="Chen G.-Z."/>
            <person name="Liu X.-D."/>
            <person name="Liao X.-Y."/>
            <person name="Jiang Y.-T."/>
            <person name="Yu X."/>
            <person name="Hao Y."/>
            <person name="Huang J."/>
            <person name="Zhao X.-W."/>
            <person name="Ke S."/>
            <person name="Chen Y.-Y."/>
            <person name="Wu W.-L."/>
            <person name="Hsu J.-L."/>
            <person name="Lin Y.-F."/>
            <person name="Huang M.-D."/>
            <person name="Li C.-Y."/>
            <person name="Huang L."/>
            <person name="Wang Z.-W."/>
            <person name="Zhao X."/>
            <person name="Zhong W.-Y."/>
            <person name="Peng D.-H."/>
            <person name="Ahmad S."/>
            <person name="Lan S."/>
            <person name="Zhang J.-S."/>
            <person name="Tsai W.-C."/>
            <person name="Van De Peer Y."/>
            <person name="Liu Z.-J."/>
        </authorList>
    </citation>
    <scope>NUCLEOTIDE SEQUENCE</scope>
    <source>
        <strain evidence="11">CP</strain>
        <tissue evidence="11">Leaves</tissue>
    </source>
</reference>
<feature type="domain" description="PPIase FKBP-type" evidence="10">
    <location>
        <begin position="289"/>
        <end position="381"/>
    </location>
</feature>
<keyword evidence="6 7" id="KW-0413">Isomerase</keyword>
<dbReference type="InterPro" id="IPR019734">
    <property type="entry name" value="TPR_rpt"/>
</dbReference>
<dbReference type="EC" id="5.2.1.8" evidence="2 7"/>
<dbReference type="FunFam" id="3.10.50.40:FF:000017">
    <property type="entry name" value="Peptidylprolyl isomerase"/>
    <property type="match status" value="1"/>
</dbReference>
<evidence type="ECO:0000313" key="11">
    <source>
        <dbReference type="EMBL" id="KAK1286278.1"/>
    </source>
</evidence>
<gene>
    <name evidence="11" type="primary">FKBP65</name>
    <name evidence="11" type="ORF">QJS10_CPB20g00711</name>
</gene>
<evidence type="ECO:0000313" key="12">
    <source>
        <dbReference type="Proteomes" id="UP001180020"/>
    </source>
</evidence>
<keyword evidence="12" id="KW-1185">Reference proteome</keyword>
<feature type="domain" description="PPIase FKBP-type" evidence="10">
    <location>
        <begin position="53"/>
        <end position="142"/>
    </location>
</feature>
<dbReference type="Gene3D" id="3.10.50.40">
    <property type="match status" value="3"/>
</dbReference>
<sequence length="558" mass="62930">MEEIDEDTAPPVKAEEFRPQYPNRADEEGVLTRCGLKKKLVRAGHGWDSPEPGDEVSVHYTSQVLGGEQFSSSRKKGEPLVVVIGDDDHVLKGCNDGLVTMRKGEIAVFTVPPKLTHGSHDIFSAIPIDATLQFEIEMISWLKVVDVCGNGGIIKKILSRSEMLVRPEKKDEVTVKYEARLEDDSLVAMSPETGVEFLVNDGHLCPAIEKAVVTMRKGEKALLRVDPRYAFGCNGRPAQDGLSAIPPNAVIIISLELVAFKLIECITEDMKVVKKITKPVESFEKPNSGTIVQIRYIAKLEDGTLFDKKGFDGEDPFEFKIDEEQVIIGLDLAVASMKRGEGALIIIDHQYGFGNTQTQMNLVAIPSFSTLYYEVEMVEFTKVKEPWDMEPEQKIEYAAKRKEEGNLYFKAGKYQRASLRYDMAVKYVEFDAVFNEEQKKKGKFLKVSCNLNNAACKIRLKEFMEAVALCSRVLQLESCNIKALFRRAQAYIEMTDFDLAALDLKKTHEIDPNNQEVILQLARVKKLQSYYDKKESKLFTNMFGKSRIYSSKKSPTLW</sequence>
<keyword evidence="4 8" id="KW-0802">TPR repeat</keyword>
<keyword evidence="3" id="KW-0677">Repeat</keyword>
<accession>A0AAV9CD76</accession>
<proteinExistence type="predicted"/>
<evidence type="ECO:0000256" key="5">
    <source>
        <dbReference type="ARBA" id="ARBA00023110"/>
    </source>
</evidence>
<protein>
    <recommendedName>
        <fullName evidence="2 7">peptidylprolyl isomerase</fullName>
        <ecNumber evidence="2 7">5.2.1.8</ecNumber>
    </recommendedName>
</protein>
<evidence type="ECO:0000256" key="8">
    <source>
        <dbReference type="PROSITE-ProRule" id="PRU00339"/>
    </source>
</evidence>
<dbReference type="PROSITE" id="PS50005">
    <property type="entry name" value="TPR"/>
    <property type="match status" value="1"/>
</dbReference>
<evidence type="ECO:0000256" key="9">
    <source>
        <dbReference type="SAM" id="MobiDB-lite"/>
    </source>
</evidence>
<dbReference type="SMART" id="SM00028">
    <property type="entry name" value="TPR"/>
    <property type="match status" value="3"/>
</dbReference>
<dbReference type="PROSITE" id="PS50059">
    <property type="entry name" value="FKBP_PPIASE"/>
    <property type="match status" value="3"/>
</dbReference>
<organism evidence="11 12">
    <name type="scientific">Acorus calamus</name>
    <name type="common">Sweet flag</name>
    <dbReference type="NCBI Taxonomy" id="4465"/>
    <lineage>
        <taxon>Eukaryota</taxon>
        <taxon>Viridiplantae</taxon>
        <taxon>Streptophyta</taxon>
        <taxon>Embryophyta</taxon>
        <taxon>Tracheophyta</taxon>
        <taxon>Spermatophyta</taxon>
        <taxon>Magnoliopsida</taxon>
        <taxon>Liliopsida</taxon>
        <taxon>Acoraceae</taxon>
        <taxon>Acorus</taxon>
    </lineage>
</organism>
<dbReference type="Gene3D" id="1.25.40.10">
    <property type="entry name" value="Tetratricopeptide repeat domain"/>
    <property type="match status" value="1"/>
</dbReference>
<evidence type="ECO:0000256" key="1">
    <source>
        <dbReference type="ARBA" id="ARBA00000971"/>
    </source>
</evidence>
<reference evidence="11" key="1">
    <citation type="journal article" date="2023" name="Nat. Commun.">
        <title>Diploid and tetraploid genomes of Acorus and the evolution of monocots.</title>
        <authorList>
            <person name="Ma L."/>
            <person name="Liu K.W."/>
            <person name="Li Z."/>
            <person name="Hsiao Y.Y."/>
            <person name="Qi Y."/>
            <person name="Fu T."/>
            <person name="Tang G.D."/>
            <person name="Zhang D."/>
            <person name="Sun W.H."/>
            <person name="Liu D.K."/>
            <person name="Li Y."/>
            <person name="Chen G.Z."/>
            <person name="Liu X.D."/>
            <person name="Liao X.Y."/>
            <person name="Jiang Y.T."/>
            <person name="Yu X."/>
            <person name="Hao Y."/>
            <person name="Huang J."/>
            <person name="Zhao X.W."/>
            <person name="Ke S."/>
            <person name="Chen Y.Y."/>
            <person name="Wu W.L."/>
            <person name="Hsu J.L."/>
            <person name="Lin Y.F."/>
            <person name="Huang M.D."/>
            <person name="Li C.Y."/>
            <person name="Huang L."/>
            <person name="Wang Z.W."/>
            <person name="Zhao X."/>
            <person name="Zhong W.Y."/>
            <person name="Peng D.H."/>
            <person name="Ahmad S."/>
            <person name="Lan S."/>
            <person name="Zhang J.S."/>
            <person name="Tsai W.C."/>
            <person name="Van de Peer Y."/>
            <person name="Liu Z.J."/>
        </authorList>
    </citation>
    <scope>NUCLEOTIDE SEQUENCE</scope>
    <source>
        <strain evidence="11">CP</strain>
    </source>
</reference>
<dbReference type="InterPro" id="IPR011990">
    <property type="entry name" value="TPR-like_helical_dom_sf"/>
</dbReference>
<feature type="repeat" description="TPR" evidence="8">
    <location>
        <begin position="481"/>
        <end position="514"/>
    </location>
</feature>
<dbReference type="SUPFAM" id="SSF48452">
    <property type="entry name" value="TPR-like"/>
    <property type="match status" value="1"/>
</dbReference>
<feature type="domain" description="PPIase FKBP-type" evidence="10">
    <location>
        <begin position="170"/>
        <end position="261"/>
    </location>
</feature>
<comment type="catalytic activity">
    <reaction evidence="1 7">
        <text>[protein]-peptidylproline (omega=180) = [protein]-peptidylproline (omega=0)</text>
        <dbReference type="Rhea" id="RHEA:16237"/>
        <dbReference type="Rhea" id="RHEA-COMP:10747"/>
        <dbReference type="Rhea" id="RHEA-COMP:10748"/>
        <dbReference type="ChEBI" id="CHEBI:83833"/>
        <dbReference type="ChEBI" id="CHEBI:83834"/>
        <dbReference type="EC" id="5.2.1.8"/>
    </reaction>
</comment>
<dbReference type="EMBL" id="JAUJYO010000020">
    <property type="protein sequence ID" value="KAK1286278.1"/>
    <property type="molecule type" value="Genomic_DNA"/>
</dbReference>
<dbReference type="InterPro" id="IPR001179">
    <property type="entry name" value="PPIase_FKBP_dom"/>
</dbReference>
<evidence type="ECO:0000256" key="2">
    <source>
        <dbReference type="ARBA" id="ARBA00013194"/>
    </source>
</evidence>
<dbReference type="Pfam" id="PF00254">
    <property type="entry name" value="FKBP_C"/>
    <property type="match status" value="3"/>
</dbReference>
<evidence type="ECO:0000256" key="7">
    <source>
        <dbReference type="PROSITE-ProRule" id="PRU00277"/>
    </source>
</evidence>
<dbReference type="Proteomes" id="UP001180020">
    <property type="component" value="Unassembled WGS sequence"/>
</dbReference>
<dbReference type="InterPro" id="IPR050754">
    <property type="entry name" value="FKBP4/5/8-like"/>
</dbReference>
<dbReference type="SUPFAM" id="SSF54534">
    <property type="entry name" value="FKBP-like"/>
    <property type="match status" value="3"/>
</dbReference>
<evidence type="ECO:0000259" key="10">
    <source>
        <dbReference type="PROSITE" id="PS50059"/>
    </source>
</evidence>
<dbReference type="FunFam" id="1.25.40.10:FF:000008">
    <property type="entry name" value="Peptidylprolyl isomerase"/>
    <property type="match status" value="1"/>
</dbReference>
<name>A0AAV9CD76_ACOCL</name>
<evidence type="ECO:0000256" key="6">
    <source>
        <dbReference type="ARBA" id="ARBA00023235"/>
    </source>
</evidence>
<keyword evidence="5 7" id="KW-0697">Rotamase</keyword>
<evidence type="ECO:0000256" key="4">
    <source>
        <dbReference type="ARBA" id="ARBA00022803"/>
    </source>
</evidence>
<dbReference type="PANTHER" id="PTHR46512:SF9">
    <property type="entry name" value="PEPTIDYLPROLYL ISOMERASE"/>
    <property type="match status" value="1"/>
</dbReference>
<dbReference type="PANTHER" id="PTHR46512">
    <property type="entry name" value="PEPTIDYLPROLYL ISOMERASE"/>
    <property type="match status" value="1"/>
</dbReference>
<feature type="region of interest" description="Disordered" evidence="9">
    <location>
        <begin position="1"/>
        <end position="26"/>
    </location>
</feature>
<dbReference type="GO" id="GO:0003755">
    <property type="term" value="F:peptidyl-prolyl cis-trans isomerase activity"/>
    <property type="evidence" value="ECO:0007669"/>
    <property type="project" value="UniProtKB-KW"/>
</dbReference>
<dbReference type="AlphaFoldDB" id="A0AAV9CD76"/>